<dbReference type="Proteomes" id="UP000664277">
    <property type="component" value="Unassembled WGS sequence"/>
</dbReference>
<dbReference type="PROSITE" id="PS51257">
    <property type="entry name" value="PROKAR_LIPOPROTEIN"/>
    <property type="match status" value="1"/>
</dbReference>
<feature type="region of interest" description="Disordered" evidence="1">
    <location>
        <begin position="163"/>
        <end position="197"/>
    </location>
</feature>
<reference evidence="2" key="1">
    <citation type="submission" date="2021-02" db="EMBL/GenBank/DDBJ databases">
        <title>Genome-Resolved Metagenomics of a Microbial Community Performing Photosynthetic Biological Nutrient Removal.</title>
        <authorList>
            <person name="Mcdaniel E.A."/>
        </authorList>
    </citation>
    <scope>NUCLEOTIDE SEQUENCE</scope>
    <source>
        <strain evidence="2">UWPOB_OBS1</strain>
    </source>
</reference>
<accession>A0A8J7PIT7</accession>
<evidence type="ECO:0000313" key="3">
    <source>
        <dbReference type="Proteomes" id="UP000664277"/>
    </source>
</evidence>
<feature type="region of interest" description="Disordered" evidence="1">
    <location>
        <begin position="37"/>
        <end position="59"/>
    </location>
</feature>
<evidence type="ECO:0000256" key="1">
    <source>
        <dbReference type="SAM" id="MobiDB-lite"/>
    </source>
</evidence>
<gene>
    <name evidence="2" type="ORF">J0M35_12470</name>
</gene>
<dbReference type="AlphaFoldDB" id="A0A8J7PIT7"/>
<comment type="caution">
    <text evidence="2">The sequence shown here is derived from an EMBL/GenBank/DDBJ whole genome shotgun (WGS) entry which is preliminary data.</text>
</comment>
<proteinExistence type="predicted"/>
<evidence type="ECO:0000313" key="2">
    <source>
        <dbReference type="EMBL" id="MBN8661173.1"/>
    </source>
</evidence>
<dbReference type="EMBL" id="JAFLCK010000017">
    <property type="protein sequence ID" value="MBN8661173.1"/>
    <property type="molecule type" value="Genomic_DNA"/>
</dbReference>
<organism evidence="2 3">
    <name type="scientific">Candidatus Obscuribacter phosphatis</name>
    <dbReference type="NCBI Taxonomy" id="1906157"/>
    <lineage>
        <taxon>Bacteria</taxon>
        <taxon>Bacillati</taxon>
        <taxon>Candidatus Melainabacteria</taxon>
        <taxon>Candidatus Obscuribacterales</taxon>
        <taxon>Candidatus Obscuribacteraceae</taxon>
        <taxon>Candidatus Obscuribacter</taxon>
    </lineage>
</organism>
<feature type="compositionally biased region" description="Low complexity" evidence="1">
    <location>
        <begin position="37"/>
        <end position="46"/>
    </location>
</feature>
<name>A0A8J7PIT7_9BACT</name>
<protein>
    <submittedName>
        <fullName evidence="2">Uncharacterized protein</fullName>
    </submittedName>
</protein>
<sequence length="306" mass="32898">MSRNMGWSRLIMLISLSLCLIPLLSACQTIKLSDKAGAGSTSTASSGQGGGAAQTSTDVSGPWQISYEVNQEPRSAHLNLVQTGNTFEGTGTDDHDGQNFVVSKGVITGNHISFHKRYHVDENPNLPPIVYQGSFEMAKTETYSGPYMSGTYNLAKAGSNIGGKWDGQKEGAATSAAPAPADNPPPQPVNTGKAPHLSGKWDAGYEFEFKTVHSSLYLEQDGPKLVGHGIDKNSKETFSLQGNYKFPDIRFVLKYNAVKGPKGKNKPERKLEFRGTVSVVNEAEYQGPRLEGKTNGGGAWMAEIVK</sequence>